<evidence type="ECO:0000256" key="15">
    <source>
        <dbReference type="SAM" id="MobiDB-lite"/>
    </source>
</evidence>
<dbReference type="GO" id="GO:0032549">
    <property type="term" value="F:ribonucleoside binding"/>
    <property type="evidence" value="ECO:0007669"/>
    <property type="project" value="InterPro"/>
</dbReference>
<dbReference type="EMBL" id="KT625415">
    <property type="protein sequence ID" value="ALO63064.1"/>
    <property type="molecule type" value="Genomic_DNA"/>
</dbReference>
<feature type="region of interest" description="Disordered" evidence="15">
    <location>
        <begin position="287"/>
        <end position="341"/>
    </location>
</feature>
<evidence type="ECO:0000313" key="18">
    <source>
        <dbReference type="EMBL" id="ALO63064.1"/>
    </source>
</evidence>
<comment type="catalytic activity">
    <reaction evidence="13">
        <text>RNA(n) + a ribonucleoside 5'-triphosphate = RNA(n+1) + diphosphate</text>
        <dbReference type="Rhea" id="RHEA:21248"/>
        <dbReference type="Rhea" id="RHEA-COMP:14527"/>
        <dbReference type="Rhea" id="RHEA-COMP:17342"/>
        <dbReference type="ChEBI" id="CHEBI:33019"/>
        <dbReference type="ChEBI" id="CHEBI:61557"/>
        <dbReference type="ChEBI" id="CHEBI:140395"/>
        <dbReference type="EC" id="2.7.7.6"/>
    </reaction>
</comment>
<keyword evidence="10" id="KW-0804">Transcription</keyword>
<dbReference type="Pfam" id="PF04561">
    <property type="entry name" value="RNA_pol_Rpb2_2"/>
    <property type="match status" value="2"/>
</dbReference>
<evidence type="ECO:0000259" key="17">
    <source>
        <dbReference type="Pfam" id="PF04565"/>
    </source>
</evidence>
<evidence type="ECO:0000256" key="10">
    <source>
        <dbReference type="ARBA" id="ARBA00023163"/>
    </source>
</evidence>
<comment type="subunit">
    <text evidence="11">In plastids the minimal PEP RNA polymerase catalytic core is composed of four subunits: alpha, beta, beta', and beta''. When a (nuclear-encoded) sigma factor is associated with the core the holoenzyme is formed, which can initiate transcription.</text>
</comment>
<dbReference type="InterPro" id="IPR037034">
    <property type="entry name" value="RNA_pol_Rpb2_2_sf"/>
</dbReference>
<dbReference type="GO" id="GO:0003677">
    <property type="term" value="F:DNA binding"/>
    <property type="evidence" value="ECO:0007669"/>
    <property type="project" value="InterPro"/>
</dbReference>
<evidence type="ECO:0000256" key="13">
    <source>
        <dbReference type="ARBA" id="ARBA00048552"/>
    </source>
</evidence>
<feature type="domain" description="RNA polymerase Rpb2" evidence="16">
    <location>
        <begin position="323"/>
        <end position="439"/>
    </location>
</feature>
<dbReference type="InterPro" id="IPR042107">
    <property type="entry name" value="DNA-dir_RNA_pol_bsu_ext_1_sf"/>
</dbReference>
<reference evidence="18" key="1">
    <citation type="journal article" date="2015" name="BMC Evol. Biol.">
        <title>Chloroplast phylogenomic analysis of chlorophyte green algae identifies a novel lineage sister to the Sphaeropleales (Chlorophyceae).</title>
        <authorList>
            <person name="Lemieux C."/>
            <person name="Vincent A.T."/>
            <person name="Labarre A."/>
            <person name="Otis C."/>
            <person name="Turmel M."/>
        </authorList>
    </citation>
    <scope>NUCLEOTIDE SEQUENCE</scope>
</reference>
<name>A0A0S2LPJ8_9CHLO</name>
<sequence>MSNTRYLVSDFVEIQRNSFYTFLEKGIIEEISRRNPITVTLENKSVVEIRFYPEHYTLQKPTYTVEQAIRLGKSYIANLYIPVQITEYQKLTDLPNLQQDYNISVNKTKTNRQYPKDFTESSSFKMKRTCFQWITLGQLPILTKRGHFILNGSPRVVVNQILRSPGIYYHQKEYKTFPDQWTLKPKEIITRYYADLICFRGTWLRIAVDRKNRIWAQTKRNPKIPLFWLLLGMGLTLRQLTNALSHPERLFLPFVTDDSKSAERFQDLIQTPPEAWKAIYEVVTTPSGRGATQQKKDSLTEQNDTYPDGSNNRSVSDDRSTGNSTTSSLEPNSTGFSKRKSQLTLENVKTKRIYTTKIKLDPTEKGRQWVFNKFMNPRTYELGKPGRMNINKKLNLDIPLTQLTLTAQDLLAATEYLLQLEKGLTTTDDIDHLKNRRVRTVGELVQIQFGVGLLRLEKYIRTYLTQKTIALDSIMDSPQGLRKPLLSSRVLRPQDLQVLIPTKPLNSALREFFGTSPLSQLMDQMNPLAELTHKRRLTSLGPGGVTRDNATLDIRGIHPSHYGRICPIETPEGKNTGLVNSITTYARVNHFGIIETPYYKTYKGQIQKEAGFYYFTADKEDKMTIAAGDIGLTDAHFLPIKNVPIRQGARFTKILGKNTNYMAISSIQMISVAASLIPFLEHDDANRALMGSNMQRQAVPLLRPTRPIVGTGLESKVVSDSGHALQAKMTGFVTHVSGNTIQIYTIT</sequence>
<dbReference type="EC" id="2.7.7.6" evidence="4"/>
<evidence type="ECO:0000256" key="1">
    <source>
        <dbReference type="ARBA" id="ARBA00004026"/>
    </source>
</evidence>
<evidence type="ECO:0000256" key="11">
    <source>
        <dbReference type="ARBA" id="ARBA00026088"/>
    </source>
</evidence>
<keyword evidence="9" id="KW-0548">Nucleotidyltransferase</keyword>
<dbReference type="Gene3D" id="3.90.1100.10">
    <property type="match status" value="2"/>
</dbReference>
<dbReference type="InterPro" id="IPR007642">
    <property type="entry name" value="RNA_pol_Rpb2_2"/>
</dbReference>
<keyword evidence="6 18" id="KW-0150">Chloroplast</keyword>
<evidence type="ECO:0000256" key="2">
    <source>
        <dbReference type="ARBA" id="ARBA00004229"/>
    </source>
</evidence>
<organism evidence="18">
    <name type="scientific">Hafniomonas laevis</name>
    <dbReference type="NCBI Taxonomy" id="436124"/>
    <lineage>
        <taxon>Eukaryota</taxon>
        <taxon>Viridiplantae</taxon>
        <taxon>Chlorophyta</taxon>
        <taxon>core chlorophytes</taxon>
        <taxon>Chlorophyceae</taxon>
        <taxon>CS clade</taxon>
        <taxon>Chlamydomonadales</taxon>
        <taxon>Dunaliellaceae</taxon>
        <taxon>Hafniomonas</taxon>
    </lineage>
</organism>
<feature type="domain" description="RNA polymerase Rpb2" evidence="16">
    <location>
        <begin position="163"/>
        <end position="301"/>
    </location>
</feature>
<dbReference type="Pfam" id="PF04565">
    <property type="entry name" value="RNA_pol_Rpb2_3"/>
    <property type="match status" value="1"/>
</dbReference>
<evidence type="ECO:0000256" key="6">
    <source>
        <dbReference type="ARBA" id="ARBA00022528"/>
    </source>
</evidence>
<evidence type="ECO:0000256" key="9">
    <source>
        <dbReference type="ARBA" id="ARBA00022695"/>
    </source>
</evidence>
<dbReference type="GO" id="GO:0006351">
    <property type="term" value="P:DNA-templated transcription"/>
    <property type="evidence" value="ECO:0007669"/>
    <property type="project" value="InterPro"/>
</dbReference>
<feature type="domain" description="RNA polymerase Rpb2" evidence="17">
    <location>
        <begin position="520"/>
        <end position="588"/>
    </location>
</feature>
<geneLocation type="chloroplast" evidence="18"/>
<comment type="similarity">
    <text evidence="3 14">Belongs to the RNA polymerase beta chain family.</text>
</comment>
<evidence type="ECO:0000256" key="4">
    <source>
        <dbReference type="ARBA" id="ARBA00012418"/>
    </source>
</evidence>
<evidence type="ECO:0000256" key="12">
    <source>
        <dbReference type="ARBA" id="ARBA00032782"/>
    </source>
</evidence>
<dbReference type="GO" id="GO:0009507">
    <property type="term" value="C:chloroplast"/>
    <property type="evidence" value="ECO:0007669"/>
    <property type="project" value="UniProtKB-SubCell"/>
</dbReference>
<keyword evidence="7 18" id="KW-0934">Plastid</keyword>
<feature type="compositionally biased region" description="Polar residues" evidence="15">
    <location>
        <begin position="300"/>
        <end position="314"/>
    </location>
</feature>
<comment type="subcellular location">
    <subcellularLocation>
        <location evidence="2">Plastid</location>
        <location evidence="2">Chloroplast</location>
    </subcellularLocation>
</comment>
<gene>
    <name evidence="18" type="primary">rpoBa</name>
</gene>
<dbReference type="Gene3D" id="2.30.150.10">
    <property type="entry name" value="DNA-directed RNA polymerase, beta subunit, external 1 domain"/>
    <property type="match status" value="1"/>
</dbReference>
<dbReference type="AlphaFoldDB" id="A0A0S2LPJ8"/>
<dbReference type="Gene3D" id="3.90.1110.10">
    <property type="entry name" value="RNA polymerase Rpb2, domain 2"/>
    <property type="match status" value="1"/>
</dbReference>
<dbReference type="GeneID" id="26378789"/>
<keyword evidence="5" id="KW-0240">DNA-directed RNA polymerase</keyword>
<dbReference type="GO" id="GO:0003899">
    <property type="term" value="F:DNA-directed RNA polymerase activity"/>
    <property type="evidence" value="ECO:0007669"/>
    <property type="project" value="UniProtKB-EC"/>
</dbReference>
<dbReference type="PANTHER" id="PTHR20856">
    <property type="entry name" value="DNA-DIRECTED RNA POLYMERASE I SUBUNIT 2"/>
    <property type="match status" value="1"/>
</dbReference>
<comment type="function">
    <text evidence="1">DNA-dependent RNA polymerase catalyzes the transcription of DNA into RNA using the four ribonucleoside triphosphates as substrates.</text>
</comment>
<evidence type="ECO:0000256" key="5">
    <source>
        <dbReference type="ARBA" id="ARBA00022478"/>
    </source>
</evidence>
<dbReference type="GO" id="GO:0000428">
    <property type="term" value="C:DNA-directed RNA polymerase complex"/>
    <property type="evidence" value="ECO:0007669"/>
    <property type="project" value="UniProtKB-KW"/>
</dbReference>
<feature type="compositionally biased region" description="Polar residues" evidence="15">
    <location>
        <begin position="321"/>
        <end position="341"/>
    </location>
</feature>
<evidence type="ECO:0000256" key="14">
    <source>
        <dbReference type="RuleBase" id="RU000434"/>
    </source>
</evidence>
<dbReference type="InterPro" id="IPR015712">
    <property type="entry name" value="DNA-dir_RNA_pol_su2"/>
</dbReference>
<protein>
    <recommendedName>
        <fullName evidence="4">DNA-directed RNA polymerase</fullName>
        <ecNumber evidence="4">2.7.7.6</ecNumber>
    </recommendedName>
    <alternativeName>
        <fullName evidence="12">PEP</fullName>
    </alternativeName>
</protein>
<dbReference type="SUPFAM" id="SSF64484">
    <property type="entry name" value="beta and beta-prime subunits of DNA dependent RNA-polymerase"/>
    <property type="match status" value="1"/>
</dbReference>
<dbReference type="InterPro" id="IPR007645">
    <property type="entry name" value="RNA_pol_Rpb2_3"/>
</dbReference>
<keyword evidence="8" id="KW-0808">Transferase</keyword>
<proteinExistence type="inferred from homology"/>
<evidence type="ECO:0000256" key="3">
    <source>
        <dbReference type="ARBA" id="ARBA00006835"/>
    </source>
</evidence>
<evidence type="ECO:0000256" key="8">
    <source>
        <dbReference type="ARBA" id="ARBA00022679"/>
    </source>
</evidence>
<evidence type="ECO:0000259" key="16">
    <source>
        <dbReference type="Pfam" id="PF04561"/>
    </source>
</evidence>
<evidence type="ECO:0000256" key="7">
    <source>
        <dbReference type="ARBA" id="ARBA00022640"/>
    </source>
</evidence>
<accession>A0A0S2LPJ8</accession>
<dbReference type="RefSeq" id="YP_009184983.1">
    <property type="nucleotide sequence ID" value="NC_028583.1"/>
</dbReference>